<evidence type="ECO:0000256" key="1">
    <source>
        <dbReference type="SAM" id="MobiDB-lite"/>
    </source>
</evidence>
<dbReference type="GeneID" id="43594707"/>
<dbReference type="SUPFAM" id="SSF48371">
    <property type="entry name" value="ARM repeat"/>
    <property type="match status" value="1"/>
</dbReference>
<protein>
    <submittedName>
        <fullName evidence="2">ARM repeat-containing protein</fullName>
    </submittedName>
</protein>
<comment type="caution">
    <text evidence="2">The sequence shown here is derived from an EMBL/GenBank/DDBJ whole genome shotgun (WGS) entry which is preliminary data.</text>
</comment>
<dbReference type="GO" id="GO:0005085">
    <property type="term" value="F:guanyl-nucleotide exchange factor activity"/>
    <property type="evidence" value="ECO:0007669"/>
    <property type="project" value="InterPro"/>
</dbReference>
<organism evidence="2 3">
    <name type="scientific">Venustampulla echinocandica</name>
    <dbReference type="NCBI Taxonomy" id="2656787"/>
    <lineage>
        <taxon>Eukaryota</taxon>
        <taxon>Fungi</taxon>
        <taxon>Dikarya</taxon>
        <taxon>Ascomycota</taxon>
        <taxon>Pezizomycotina</taxon>
        <taxon>Leotiomycetes</taxon>
        <taxon>Helotiales</taxon>
        <taxon>Pleuroascaceae</taxon>
        <taxon>Venustampulla</taxon>
    </lineage>
</organism>
<dbReference type="Gene3D" id="1.25.10.10">
    <property type="entry name" value="Leucine-rich Repeat Variant"/>
    <property type="match status" value="1"/>
</dbReference>
<accession>A0A370U270</accession>
<dbReference type="AlphaFoldDB" id="A0A370U270"/>
<feature type="compositionally biased region" description="Acidic residues" evidence="1">
    <location>
        <begin position="41"/>
        <end position="58"/>
    </location>
</feature>
<evidence type="ECO:0000313" key="2">
    <source>
        <dbReference type="EMBL" id="RDL41879.1"/>
    </source>
</evidence>
<reference evidence="2 3" key="1">
    <citation type="journal article" date="2018" name="IMA Fungus">
        <title>IMA Genome-F 9: Draft genome sequence of Annulohypoxylon stygium, Aspergillus mulundensis, Berkeleyomyces basicola (syn. Thielaviopsis basicola), Ceratocystis smalleyi, two Cercospora beticola strains, Coleophoma cylindrospora, Fusarium fracticaudum, Phialophora cf. hyalina, and Morchella septimelata.</title>
        <authorList>
            <person name="Wingfield B.D."/>
            <person name="Bills G.F."/>
            <person name="Dong Y."/>
            <person name="Huang W."/>
            <person name="Nel W.J."/>
            <person name="Swalarsk-Parry B.S."/>
            <person name="Vaghefi N."/>
            <person name="Wilken P.M."/>
            <person name="An Z."/>
            <person name="de Beer Z.W."/>
            <person name="De Vos L."/>
            <person name="Chen L."/>
            <person name="Duong T.A."/>
            <person name="Gao Y."/>
            <person name="Hammerbacher A."/>
            <person name="Kikkert J.R."/>
            <person name="Li Y."/>
            <person name="Li H."/>
            <person name="Li K."/>
            <person name="Li Q."/>
            <person name="Liu X."/>
            <person name="Ma X."/>
            <person name="Naidoo K."/>
            <person name="Pethybridge S.J."/>
            <person name="Sun J."/>
            <person name="Steenkamp E.T."/>
            <person name="van der Nest M.A."/>
            <person name="van Wyk S."/>
            <person name="Wingfield M.J."/>
            <person name="Xiong C."/>
            <person name="Yue Q."/>
            <person name="Zhang X."/>
        </authorList>
    </citation>
    <scope>NUCLEOTIDE SEQUENCE [LARGE SCALE GENOMIC DNA]</scope>
    <source>
        <strain evidence="2 3">BP 5553</strain>
    </source>
</reference>
<evidence type="ECO:0000313" key="3">
    <source>
        <dbReference type="Proteomes" id="UP000254866"/>
    </source>
</evidence>
<keyword evidence="3" id="KW-1185">Reference proteome</keyword>
<feature type="region of interest" description="Disordered" evidence="1">
    <location>
        <begin position="648"/>
        <end position="670"/>
    </location>
</feature>
<dbReference type="InterPro" id="IPR016024">
    <property type="entry name" value="ARM-type_fold"/>
</dbReference>
<dbReference type="PANTHER" id="PTHR10957">
    <property type="entry name" value="RAP1 GTPASE-GDP DISSOCIATION STIMULATOR 1"/>
    <property type="match status" value="1"/>
</dbReference>
<dbReference type="InterPro" id="IPR011989">
    <property type="entry name" value="ARM-like"/>
</dbReference>
<dbReference type="OrthoDB" id="26149at2759"/>
<dbReference type="STRING" id="2656787.A0A370U270"/>
<feature type="compositionally biased region" description="Basic and acidic residues" evidence="1">
    <location>
        <begin position="1"/>
        <end position="22"/>
    </location>
</feature>
<sequence>MDHVSGSEKLPVDEKESQEEILRSIQKVFEPQEQHVNDDQMTNEDDGDDEEEEPEIDPEDQHARTGRLKSVLSSLDWLWSSGYERMDQAMESVADGSRDPRWRIPMGESGILDFVLGLLGVPTLTYALKLHILRLIGNSCADTANFNRRESGSSRFFEFLAFNNSPAKRYFVAAIYRTGFIQYMHRLCANKKAASELELAPEESAIVLLRIAADRELLYDMEDFVALVNTAVAYLQHETFQKALVLHGGLDTTVTVLVDSYTRFDSHPSIGSSPPGQEEAKILSQMRSNLNLVLSDVSALPEFKDTCPIVSPFSSYLRRWLSSPQLQLQVCACIMLGNLARSDAACEEFVHTSQVHKPLIAILTDANDPQLLHAAMGFLKNLALPVKNKEEIGNSGVFEILPRLWALDTLHQIQFSSISLARQLVNNTHKNARKLCARLSDDLDSPAHMRSNLSLLIALFDRTDVEPTKMEISRLMVAVCRVVSTSTARPPEEMGRVRKMFFSMHPEIGRPLGYMVSQTKWPALRSEGWFVFALMARHPEGAEYISSMLHDAPVFQPLVEALTGEKLIAPKVSPPSTPLLEAQVVGDESTESASQPHPQAAEMARLDRQNVLVLVSELLKNYGPEMAVMRKTLFEDLLKGGGERVLSEKESVSLGRLEDPTLKEKGAGPA</sequence>
<dbReference type="InterPro" id="IPR040144">
    <property type="entry name" value="RAP1GDS1"/>
</dbReference>
<feature type="region of interest" description="Disordered" evidence="1">
    <location>
        <begin position="1"/>
        <end position="67"/>
    </location>
</feature>
<dbReference type="RefSeq" id="XP_031874535.1">
    <property type="nucleotide sequence ID" value="XM_032010481.1"/>
</dbReference>
<name>A0A370U270_9HELO</name>
<dbReference type="EMBL" id="NPIC01000001">
    <property type="protein sequence ID" value="RDL41879.1"/>
    <property type="molecule type" value="Genomic_DNA"/>
</dbReference>
<dbReference type="Proteomes" id="UP000254866">
    <property type="component" value="Unassembled WGS sequence"/>
</dbReference>
<proteinExistence type="predicted"/>
<gene>
    <name evidence="2" type="ORF">BP5553_01858</name>
</gene>